<comment type="caution">
    <text evidence="3">The sequence shown here is derived from an EMBL/GenBank/DDBJ whole genome shotgun (WGS) entry which is preliminary data.</text>
</comment>
<dbReference type="EMBL" id="JBEPTF010000002">
    <property type="protein sequence ID" value="MET4683958.1"/>
    <property type="molecule type" value="Genomic_DNA"/>
</dbReference>
<name>A0ABV2RCF4_9CAUL</name>
<keyword evidence="1" id="KW-0472">Membrane</keyword>
<dbReference type="RefSeq" id="WP_354088910.1">
    <property type="nucleotide sequence ID" value="NZ_JBEPTF010000002.1"/>
</dbReference>
<dbReference type="InterPro" id="IPR012495">
    <property type="entry name" value="TadE-like_dom"/>
</dbReference>
<proteinExistence type="predicted"/>
<keyword evidence="1" id="KW-1133">Transmembrane helix</keyword>
<dbReference type="Pfam" id="PF07811">
    <property type="entry name" value="TadE"/>
    <property type="match status" value="1"/>
</dbReference>
<sequence>MLRPVFHGFLGRLVRDRRGVSAVEFALIAPTMILLYLALTEFSQVYMAERRAGHAASMMTDLVAQSATATAAGIDQTFGIGEVIMRPFSSDQLSMRVSSLTMKPGGKITVDWSRNNNNKLTRLSEVKEIPPNLIAPNESLIMGEISYRYRLSIGEKLIDREFVLERKYYLRPRTVNTVTCADC</sequence>
<evidence type="ECO:0000313" key="3">
    <source>
        <dbReference type="EMBL" id="MET4683958.1"/>
    </source>
</evidence>
<accession>A0ABV2RCF4</accession>
<evidence type="ECO:0000313" key="4">
    <source>
        <dbReference type="Proteomes" id="UP001549313"/>
    </source>
</evidence>
<reference evidence="3 4" key="1">
    <citation type="submission" date="2024-06" db="EMBL/GenBank/DDBJ databases">
        <title>Sorghum-associated microbial communities from plants grown in Nebraska, USA.</title>
        <authorList>
            <person name="Schachtman D."/>
        </authorList>
    </citation>
    <scope>NUCLEOTIDE SEQUENCE [LARGE SCALE GENOMIC DNA]</scope>
    <source>
        <strain evidence="3 4">2814</strain>
    </source>
</reference>
<evidence type="ECO:0000256" key="1">
    <source>
        <dbReference type="SAM" id="Phobius"/>
    </source>
</evidence>
<keyword evidence="1" id="KW-0812">Transmembrane</keyword>
<gene>
    <name evidence="3" type="ORF">ABIE19_001888</name>
</gene>
<organism evidence="3 4">
    <name type="scientific">Brevundimonas faecalis</name>
    <dbReference type="NCBI Taxonomy" id="947378"/>
    <lineage>
        <taxon>Bacteria</taxon>
        <taxon>Pseudomonadati</taxon>
        <taxon>Pseudomonadota</taxon>
        <taxon>Alphaproteobacteria</taxon>
        <taxon>Caulobacterales</taxon>
        <taxon>Caulobacteraceae</taxon>
        <taxon>Brevundimonas</taxon>
    </lineage>
</organism>
<feature type="domain" description="TadE-like" evidence="2">
    <location>
        <begin position="19"/>
        <end position="57"/>
    </location>
</feature>
<keyword evidence="4" id="KW-1185">Reference proteome</keyword>
<dbReference type="Proteomes" id="UP001549313">
    <property type="component" value="Unassembled WGS sequence"/>
</dbReference>
<protein>
    <recommendedName>
        <fullName evidence="2">TadE-like domain-containing protein</fullName>
    </recommendedName>
</protein>
<evidence type="ECO:0000259" key="2">
    <source>
        <dbReference type="Pfam" id="PF07811"/>
    </source>
</evidence>
<feature type="transmembrane region" description="Helical" evidence="1">
    <location>
        <begin position="20"/>
        <end position="39"/>
    </location>
</feature>